<dbReference type="EMBL" id="JBHTCS010000009">
    <property type="protein sequence ID" value="MFC7447464.1"/>
    <property type="molecule type" value="Genomic_DNA"/>
</dbReference>
<comment type="caution">
    <text evidence="1">The sequence shown here is derived from an EMBL/GenBank/DDBJ whole genome shotgun (WGS) entry which is preliminary data.</text>
</comment>
<sequence>MNAGQLTSSAYVAAMFSRDFVEGGFDHDAVEGIHCGEFDEWILAVARSGLLSDKEVAGVAHAWQRDPKLLLDALLVDADEVTRRRCESAWGALDRAAERRASAVVGSAPIFV</sequence>
<organism evidence="1 2">
    <name type="scientific">Rhodococcus daqingensis</name>
    <dbReference type="NCBI Taxonomy" id="2479363"/>
    <lineage>
        <taxon>Bacteria</taxon>
        <taxon>Bacillati</taxon>
        <taxon>Actinomycetota</taxon>
        <taxon>Actinomycetes</taxon>
        <taxon>Mycobacteriales</taxon>
        <taxon>Nocardiaceae</taxon>
        <taxon>Rhodococcus</taxon>
    </lineage>
</organism>
<evidence type="ECO:0000313" key="2">
    <source>
        <dbReference type="Proteomes" id="UP001596484"/>
    </source>
</evidence>
<dbReference type="RefSeq" id="WP_378403176.1">
    <property type="nucleotide sequence ID" value="NZ_JBHTCS010000009.1"/>
</dbReference>
<gene>
    <name evidence="1" type="ORF">ACFQS9_06140</name>
</gene>
<proteinExistence type="predicted"/>
<evidence type="ECO:0008006" key="3">
    <source>
        <dbReference type="Google" id="ProtNLM"/>
    </source>
</evidence>
<dbReference type="Proteomes" id="UP001596484">
    <property type="component" value="Unassembled WGS sequence"/>
</dbReference>
<reference evidence="2" key="1">
    <citation type="journal article" date="2019" name="Int. J. Syst. Evol. Microbiol.">
        <title>The Global Catalogue of Microorganisms (GCM) 10K type strain sequencing project: providing services to taxonomists for standard genome sequencing and annotation.</title>
        <authorList>
            <consortium name="The Broad Institute Genomics Platform"/>
            <consortium name="The Broad Institute Genome Sequencing Center for Infectious Disease"/>
            <person name="Wu L."/>
            <person name="Ma J."/>
        </authorList>
    </citation>
    <scope>NUCLEOTIDE SEQUENCE [LARGE SCALE GENOMIC DNA]</scope>
    <source>
        <strain evidence="2">ICMP 19430</strain>
    </source>
</reference>
<keyword evidence="2" id="KW-1185">Reference proteome</keyword>
<protein>
    <recommendedName>
        <fullName evidence="3">DUF4259 domain-containing protein</fullName>
    </recommendedName>
</protein>
<name>A0ABW2RVC0_9NOCA</name>
<evidence type="ECO:0000313" key="1">
    <source>
        <dbReference type="EMBL" id="MFC7447464.1"/>
    </source>
</evidence>
<accession>A0ABW2RVC0</accession>